<proteinExistence type="predicted"/>
<accession>A0AAN9E2Z0</accession>
<dbReference type="AlphaFoldDB" id="A0AAN9E2Z0"/>
<dbReference type="Proteomes" id="UP001372338">
    <property type="component" value="Unassembled WGS sequence"/>
</dbReference>
<sequence>MKSFMKISLSAVNSPGNTGHYGCEEVLLKRLLNGVSNFLAEQRLELEGLLNFVLVSNFVAVCSTFLDFKLMLCN</sequence>
<protein>
    <submittedName>
        <fullName evidence="1">Uncharacterized protein</fullName>
    </submittedName>
</protein>
<keyword evidence="2" id="KW-1185">Reference proteome</keyword>
<evidence type="ECO:0000313" key="1">
    <source>
        <dbReference type="EMBL" id="KAK7243953.1"/>
    </source>
</evidence>
<reference evidence="1 2" key="1">
    <citation type="submission" date="2024-01" db="EMBL/GenBank/DDBJ databases">
        <title>The genomes of 5 underutilized Papilionoideae crops provide insights into root nodulation and disease resistanc.</title>
        <authorList>
            <person name="Yuan L."/>
        </authorList>
    </citation>
    <scope>NUCLEOTIDE SEQUENCE [LARGE SCALE GENOMIC DNA]</scope>
    <source>
        <strain evidence="1">ZHUSHIDOU_FW_LH</strain>
        <tissue evidence="1">Leaf</tissue>
    </source>
</reference>
<comment type="caution">
    <text evidence="1">The sequence shown here is derived from an EMBL/GenBank/DDBJ whole genome shotgun (WGS) entry which is preliminary data.</text>
</comment>
<evidence type="ECO:0000313" key="2">
    <source>
        <dbReference type="Proteomes" id="UP001372338"/>
    </source>
</evidence>
<name>A0AAN9E2Z0_CROPI</name>
<gene>
    <name evidence="1" type="ORF">RIF29_38768</name>
</gene>
<organism evidence="1 2">
    <name type="scientific">Crotalaria pallida</name>
    <name type="common">Smooth rattlebox</name>
    <name type="synonym">Crotalaria striata</name>
    <dbReference type="NCBI Taxonomy" id="3830"/>
    <lineage>
        <taxon>Eukaryota</taxon>
        <taxon>Viridiplantae</taxon>
        <taxon>Streptophyta</taxon>
        <taxon>Embryophyta</taxon>
        <taxon>Tracheophyta</taxon>
        <taxon>Spermatophyta</taxon>
        <taxon>Magnoliopsida</taxon>
        <taxon>eudicotyledons</taxon>
        <taxon>Gunneridae</taxon>
        <taxon>Pentapetalae</taxon>
        <taxon>rosids</taxon>
        <taxon>fabids</taxon>
        <taxon>Fabales</taxon>
        <taxon>Fabaceae</taxon>
        <taxon>Papilionoideae</taxon>
        <taxon>50 kb inversion clade</taxon>
        <taxon>genistoids sensu lato</taxon>
        <taxon>core genistoids</taxon>
        <taxon>Crotalarieae</taxon>
        <taxon>Crotalaria</taxon>
    </lineage>
</organism>
<dbReference type="EMBL" id="JAYWIO010000008">
    <property type="protein sequence ID" value="KAK7243953.1"/>
    <property type="molecule type" value="Genomic_DNA"/>
</dbReference>